<comment type="caution">
    <text evidence="2">The sequence shown here is derived from an EMBL/GenBank/DDBJ whole genome shotgun (WGS) entry which is preliminary data.</text>
</comment>
<proteinExistence type="predicted"/>
<feature type="domain" description="STAS" evidence="1">
    <location>
        <begin position="14"/>
        <end position="101"/>
    </location>
</feature>
<dbReference type="Gene3D" id="3.30.750.24">
    <property type="entry name" value="STAS domain"/>
    <property type="match status" value="1"/>
</dbReference>
<dbReference type="CDD" id="cd07043">
    <property type="entry name" value="STAS_anti-anti-sigma_factors"/>
    <property type="match status" value="1"/>
</dbReference>
<sequence length="101" mass="11252">MTITSTLSADGQELTLHIRGRFDFNSHQAFRDAYQRVNGLAHRYVVDLGGATYLDSSALGMLLLLRDHAGGDDAQIRLINCNVDVRKVLSISNFQQLFVID</sequence>
<reference evidence="2" key="1">
    <citation type="submission" date="2022-06" db="EMBL/GenBank/DDBJ databases">
        <title>Detection of beta-lactamases in bacteria of animal origin.</title>
        <authorList>
            <person name="Mlynarcik P."/>
            <person name="Zdarska V."/>
            <person name="Chudobova H."/>
            <person name="Prochazkova P."/>
            <person name="Hricova K."/>
            <person name="Mezerova K."/>
            <person name="Bardon J."/>
            <person name="Dolejska M."/>
            <person name="Sukkar I."/>
            <person name="Kolar M."/>
        </authorList>
    </citation>
    <scope>NUCLEOTIDE SEQUENCE</scope>
    <source>
        <strain evidence="2">S 300-3</strain>
    </source>
</reference>
<dbReference type="Proteomes" id="UP001165292">
    <property type="component" value="Unassembled WGS sequence"/>
</dbReference>
<evidence type="ECO:0000313" key="3">
    <source>
        <dbReference type="Proteomes" id="UP001165292"/>
    </source>
</evidence>
<dbReference type="GO" id="GO:0043856">
    <property type="term" value="F:anti-sigma factor antagonist activity"/>
    <property type="evidence" value="ECO:0007669"/>
    <property type="project" value="TreeGrafter"/>
</dbReference>
<dbReference type="PROSITE" id="PS50801">
    <property type="entry name" value="STAS"/>
    <property type="match status" value="1"/>
</dbReference>
<dbReference type="SUPFAM" id="SSF52091">
    <property type="entry name" value="SpoIIaa-like"/>
    <property type="match status" value="1"/>
</dbReference>
<accession>A0AA42BFF6</accession>
<dbReference type="AlphaFoldDB" id="A0AA42BFF6"/>
<evidence type="ECO:0000313" key="2">
    <source>
        <dbReference type="EMBL" id="MCO7546219.1"/>
    </source>
</evidence>
<dbReference type="InterPro" id="IPR036513">
    <property type="entry name" value="STAS_dom_sf"/>
</dbReference>
<dbReference type="RefSeq" id="WP_125863695.1">
    <property type="nucleotide sequence ID" value="NZ_DALZTK010000017.1"/>
</dbReference>
<evidence type="ECO:0000259" key="1">
    <source>
        <dbReference type="PROSITE" id="PS50801"/>
    </source>
</evidence>
<dbReference type="Pfam" id="PF13466">
    <property type="entry name" value="STAS_2"/>
    <property type="match status" value="1"/>
</dbReference>
<gene>
    <name evidence="2" type="ORF">NJF43_15785</name>
</gene>
<dbReference type="EMBL" id="JAMYBS010000021">
    <property type="protein sequence ID" value="MCO7546219.1"/>
    <property type="molecule type" value="Genomic_DNA"/>
</dbReference>
<protein>
    <submittedName>
        <fullName evidence="2">STAS domain-containing protein</fullName>
    </submittedName>
</protein>
<dbReference type="PANTHER" id="PTHR33495:SF15">
    <property type="entry name" value="STAS DOMAIN-CONTAINING PROTEIN"/>
    <property type="match status" value="1"/>
</dbReference>
<dbReference type="PANTHER" id="PTHR33495">
    <property type="entry name" value="ANTI-SIGMA FACTOR ANTAGONIST TM_1081-RELATED-RELATED"/>
    <property type="match status" value="1"/>
</dbReference>
<dbReference type="InterPro" id="IPR058548">
    <property type="entry name" value="MlaB-like_STAS"/>
</dbReference>
<organism evidence="2 3">
    <name type="scientific">Stutzerimonas nitrititolerans</name>
    <dbReference type="NCBI Taxonomy" id="2482751"/>
    <lineage>
        <taxon>Bacteria</taxon>
        <taxon>Pseudomonadati</taxon>
        <taxon>Pseudomonadota</taxon>
        <taxon>Gammaproteobacteria</taxon>
        <taxon>Pseudomonadales</taxon>
        <taxon>Pseudomonadaceae</taxon>
        <taxon>Stutzerimonas</taxon>
    </lineage>
</organism>
<dbReference type="InterPro" id="IPR002645">
    <property type="entry name" value="STAS_dom"/>
</dbReference>
<name>A0AA42BFF6_9GAMM</name>